<keyword evidence="6" id="KW-1185">Reference proteome</keyword>
<feature type="region of interest" description="Disordered" evidence="1">
    <location>
        <begin position="445"/>
        <end position="487"/>
    </location>
</feature>
<dbReference type="EMBL" id="KB306751">
    <property type="protein sequence ID" value="ELT99576.1"/>
    <property type="molecule type" value="Genomic_DNA"/>
</dbReference>
<keyword evidence="3" id="KW-0732">Signal</keyword>
<sequence length="508" mass="56152">MTCLFWTFAFAFSLCGVQADQSYSYQSTVPNSQSDVCQWEVFGGRCQNNEVIVLDRAEYGLLGHGRCYVATDDSCSSNVLGPADLLCSGQPQCEVRIPNSNFDSTNECLKLLRGSFRSSYSCLPVVPSSICSSSPIRLTASRSGTTLSGFHLRQSPCNGAFRSLSITVTSKPGQQINVTFVDFAWDIRNVMPEAQSLPACIIYGSVKDLQTGRTEQICGGQRRKHEVMLSLGNQLQLTLQPISDNRPFAIMFKAMGCADITPPLNAWMNRSDDSVTVGCQNSAQSWTLRCHEGQWIGRPVGNCSQTVTSFQEGPPVAWQPLVLPDSIVIALIAAVAFLICVGITTLGAVCYKRAQVKQEYYQGTLELMHYNTGKRSIRYTGTPPGRPRPAPVPAVPESPYYSAANFPYSLARRHSEGHPPNPPHERTYESLHILDRPIPEEQELGEAEPLNGPNIHQTRTLPLPRNRRVDDYYAPPVASTSQPEKDPKYYVLDKNFIRATGNIQLEDD</sequence>
<reference evidence="4 6" key="2">
    <citation type="journal article" date="2013" name="Nature">
        <title>Insights into bilaterian evolution from three spiralian genomes.</title>
        <authorList>
            <person name="Simakov O."/>
            <person name="Marletaz F."/>
            <person name="Cho S.J."/>
            <person name="Edsinger-Gonzales E."/>
            <person name="Havlak P."/>
            <person name="Hellsten U."/>
            <person name="Kuo D.H."/>
            <person name="Larsson T."/>
            <person name="Lv J."/>
            <person name="Arendt D."/>
            <person name="Savage R."/>
            <person name="Osoegawa K."/>
            <person name="de Jong P."/>
            <person name="Grimwood J."/>
            <person name="Chapman J.A."/>
            <person name="Shapiro H."/>
            <person name="Aerts A."/>
            <person name="Otillar R.P."/>
            <person name="Terry A.Y."/>
            <person name="Boore J.L."/>
            <person name="Grigoriev I.V."/>
            <person name="Lindberg D.R."/>
            <person name="Seaver E.C."/>
            <person name="Weisblat D.A."/>
            <person name="Putnam N.H."/>
            <person name="Rokhsar D.S."/>
        </authorList>
    </citation>
    <scope>NUCLEOTIDE SEQUENCE</scope>
    <source>
        <strain evidence="4 6">I ESC-2004</strain>
    </source>
</reference>
<evidence type="ECO:0000256" key="1">
    <source>
        <dbReference type="SAM" id="MobiDB-lite"/>
    </source>
</evidence>
<name>R7U7C5_CAPTE</name>
<dbReference type="CDD" id="cd22823">
    <property type="entry name" value="Gal_Rha_Lectin"/>
    <property type="match status" value="1"/>
</dbReference>
<keyword evidence="2" id="KW-0472">Membrane</keyword>
<organism evidence="4">
    <name type="scientific">Capitella teleta</name>
    <name type="common">Polychaete worm</name>
    <dbReference type="NCBI Taxonomy" id="283909"/>
    <lineage>
        <taxon>Eukaryota</taxon>
        <taxon>Metazoa</taxon>
        <taxon>Spiralia</taxon>
        <taxon>Lophotrochozoa</taxon>
        <taxon>Annelida</taxon>
        <taxon>Polychaeta</taxon>
        <taxon>Sedentaria</taxon>
        <taxon>Scolecida</taxon>
        <taxon>Capitellidae</taxon>
        <taxon>Capitella</taxon>
    </lineage>
</organism>
<evidence type="ECO:0000313" key="4">
    <source>
        <dbReference type="EMBL" id="ELT99576.1"/>
    </source>
</evidence>
<accession>R7U7C5</accession>
<evidence type="ECO:0000313" key="5">
    <source>
        <dbReference type="EnsemblMetazoa" id="CapteP224073"/>
    </source>
</evidence>
<keyword evidence="2" id="KW-1133">Transmembrane helix</keyword>
<dbReference type="InterPro" id="IPR043159">
    <property type="entry name" value="Lectin_gal-bd_sf"/>
</dbReference>
<dbReference type="AlphaFoldDB" id="R7U7C5"/>
<reference evidence="6" key="1">
    <citation type="submission" date="2012-12" db="EMBL/GenBank/DDBJ databases">
        <authorList>
            <person name="Hellsten U."/>
            <person name="Grimwood J."/>
            <person name="Chapman J.A."/>
            <person name="Shapiro H."/>
            <person name="Aerts A."/>
            <person name="Otillar R.P."/>
            <person name="Terry A.Y."/>
            <person name="Boore J.L."/>
            <person name="Simakov O."/>
            <person name="Marletaz F."/>
            <person name="Cho S.-J."/>
            <person name="Edsinger-Gonzales E."/>
            <person name="Havlak P."/>
            <person name="Kuo D.-H."/>
            <person name="Larsson T."/>
            <person name="Lv J."/>
            <person name="Arendt D."/>
            <person name="Savage R."/>
            <person name="Osoegawa K."/>
            <person name="de Jong P."/>
            <person name="Lindberg D.R."/>
            <person name="Seaver E.C."/>
            <person name="Weisblat D.A."/>
            <person name="Putnam N.H."/>
            <person name="Grigoriev I.V."/>
            <person name="Rokhsar D.S."/>
        </authorList>
    </citation>
    <scope>NUCLEOTIDE SEQUENCE</scope>
    <source>
        <strain evidence="6">I ESC-2004</strain>
    </source>
</reference>
<reference evidence="5" key="3">
    <citation type="submission" date="2015-06" db="UniProtKB">
        <authorList>
            <consortium name="EnsemblMetazoa"/>
        </authorList>
    </citation>
    <scope>IDENTIFICATION</scope>
</reference>
<dbReference type="Gene3D" id="2.60.120.740">
    <property type="match status" value="1"/>
</dbReference>
<proteinExistence type="predicted"/>
<keyword evidence="2" id="KW-0812">Transmembrane</keyword>
<feature type="transmembrane region" description="Helical" evidence="2">
    <location>
        <begin position="327"/>
        <end position="351"/>
    </location>
</feature>
<evidence type="ECO:0000256" key="3">
    <source>
        <dbReference type="SAM" id="SignalP"/>
    </source>
</evidence>
<feature type="signal peptide" evidence="3">
    <location>
        <begin position="1"/>
        <end position="19"/>
    </location>
</feature>
<evidence type="ECO:0000256" key="2">
    <source>
        <dbReference type="SAM" id="Phobius"/>
    </source>
</evidence>
<dbReference type="HOGENOM" id="CLU_029488_0_1_1"/>
<dbReference type="Proteomes" id="UP000014760">
    <property type="component" value="Unassembled WGS sequence"/>
</dbReference>
<evidence type="ECO:0000313" key="6">
    <source>
        <dbReference type="Proteomes" id="UP000014760"/>
    </source>
</evidence>
<dbReference type="EnsemblMetazoa" id="CapteT224073">
    <property type="protein sequence ID" value="CapteP224073"/>
    <property type="gene ID" value="CapteG224073"/>
</dbReference>
<feature type="chain" id="PRO_5008787733" description="SUEL-type lectin domain-containing protein" evidence="3">
    <location>
        <begin position="20"/>
        <end position="508"/>
    </location>
</feature>
<gene>
    <name evidence="4" type="ORF">CAPTEDRAFT_224073</name>
</gene>
<dbReference type="EMBL" id="AMQN01009986">
    <property type="status" value="NOT_ANNOTATED_CDS"/>
    <property type="molecule type" value="Genomic_DNA"/>
</dbReference>
<protein>
    <recommendedName>
        <fullName evidence="7">SUEL-type lectin domain-containing protein</fullName>
    </recommendedName>
</protein>
<evidence type="ECO:0008006" key="7">
    <source>
        <dbReference type="Google" id="ProtNLM"/>
    </source>
</evidence>